<accession>A0AAE8L5R3</accession>
<reference evidence="2 4" key="1">
    <citation type="submission" date="2016-04" db="EMBL/GenBank/DDBJ databases">
        <title>Complete genome sequencing and analysis of CBMB27, Methylobacterium phyllosphaerae isolated from leaf tissues of rice (Oryza sativa L.).</title>
        <authorList>
            <person name="Lee Y."/>
            <person name="Hwangbo K."/>
            <person name="Chung H."/>
            <person name="Yoo J."/>
            <person name="Kim K.Y."/>
            <person name="Sa T.M."/>
            <person name="Um Y."/>
            <person name="Madhaiyan M."/>
        </authorList>
    </citation>
    <scope>NUCLEOTIDE SEQUENCE [LARGE SCALE GENOMIC DNA]</scope>
    <source>
        <strain evidence="2 4">CBMB27</strain>
    </source>
</reference>
<keyword evidence="4" id="KW-1185">Reference proteome</keyword>
<reference evidence="3 5" key="2">
    <citation type="submission" date="2016-10" db="EMBL/GenBank/DDBJ databases">
        <authorList>
            <person name="Varghese N."/>
            <person name="Submissions S."/>
        </authorList>
    </citation>
    <scope>NUCLEOTIDE SEQUENCE [LARGE SCALE GENOMIC DNA]</scope>
    <source>
        <strain evidence="3 5">CBMB27</strain>
    </source>
</reference>
<dbReference type="KEGG" id="mphy:MCBMB27_02086"/>
<evidence type="ECO:0000256" key="1">
    <source>
        <dbReference type="SAM" id="MobiDB-lite"/>
    </source>
</evidence>
<proteinExistence type="predicted"/>
<sequence>MAAGGYLPPALAAGFTQGELAVLAVVALEVGKRGTCTLALGHMAALAGVSETTAKRALRQARTLGLVTVEERRLSRSRNDTNVLRVASREWAAWLRLRLPRGNHAGLCPPGGQVAPPTNIRVSSPTSEARWKPGQGLAAHPNRASRPIARRAGA</sequence>
<protein>
    <recommendedName>
        <fullName evidence="6">Helix-turn-helix domain-containing protein</fullName>
    </recommendedName>
</protein>
<gene>
    <name evidence="2" type="ORF">MCBMB27_02086</name>
    <name evidence="3" type="ORF">SAMN05192567_10635</name>
</gene>
<dbReference type="EMBL" id="CP015367">
    <property type="protein sequence ID" value="APT31377.1"/>
    <property type="molecule type" value="Genomic_DNA"/>
</dbReference>
<organism evidence="3 5">
    <name type="scientific">Methylobacterium phyllosphaerae</name>
    <dbReference type="NCBI Taxonomy" id="418223"/>
    <lineage>
        <taxon>Bacteria</taxon>
        <taxon>Pseudomonadati</taxon>
        <taxon>Pseudomonadota</taxon>
        <taxon>Alphaproteobacteria</taxon>
        <taxon>Hyphomicrobiales</taxon>
        <taxon>Methylobacteriaceae</taxon>
        <taxon>Methylobacterium</taxon>
    </lineage>
</organism>
<dbReference type="Proteomes" id="UP000185487">
    <property type="component" value="Chromosome"/>
</dbReference>
<evidence type="ECO:0000313" key="4">
    <source>
        <dbReference type="Proteomes" id="UP000185487"/>
    </source>
</evidence>
<dbReference type="EMBL" id="FOPK01000006">
    <property type="protein sequence ID" value="SFG64214.1"/>
    <property type="molecule type" value="Genomic_DNA"/>
</dbReference>
<dbReference type="Proteomes" id="UP000199140">
    <property type="component" value="Unassembled WGS sequence"/>
</dbReference>
<evidence type="ECO:0008006" key="6">
    <source>
        <dbReference type="Google" id="ProtNLM"/>
    </source>
</evidence>
<dbReference type="AlphaFoldDB" id="A0AAE8L5R3"/>
<evidence type="ECO:0000313" key="3">
    <source>
        <dbReference type="EMBL" id="SFG64214.1"/>
    </source>
</evidence>
<evidence type="ECO:0000313" key="5">
    <source>
        <dbReference type="Proteomes" id="UP000199140"/>
    </source>
</evidence>
<evidence type="ECO:0000313" key="2">
    <source>
        <dbReference type="EMBL" id="APT31377.1"/>
    </source>
</evidence>
<name>A0AAE8L5R3_9HYPH</name>
<feature type="region of interest" description="Disordered" evidence="1">
    <location>
        <begin position="108"/>
        <end position="154"/>
    </location>
</feature>